<evidence type="ECO:0000313" key="1">
    <source>
        <dbReference type="EMBL" id="GHP08919.1"/>
    </source>
</evidence>
<dbReference type="EMBL" id="BNJQ01000022">
    <property type="protein sequence ID" value="GHP08919.1"/>
    <property type="molecule type" value="Genomic_DNA"/>
</dbReference>
<name>A0A830HVK0_9CHLO</name>
<gene>
    <name evidence="1" type="ORF">PPROV_000765600</name>
</gene>
<dbReference type="Proteomes" id="UP000660262">
    <property type="component" value="Unassembled WGS sequence"/>
</dbReference>
<sequence length="285" mass="31997">MGCKLKRDNPHQLVNELGFNKMGLVRCPTFRGGFVRNDCTVVVRSMSSAMFSKVGRAANAPLRLVVNGDDVSRDAVDRALRFLEMLLPIVTPKRITIPRAGCRVDVRIYSDASLDGFGVVVAIGRTLFWASHAVTDDIIRDFQFRRNVDDDAYIADLEGLAAICGLLVLRDLMRAGRIASPRRVVHFVDNMNVLSNLISGYSRQHSLVTLMLEYYLLVADLGFELWHEWVPSKANISDVPSRDVTAQEFLDHNLLRDNQLTFVFPTPTSLWTALPALPVLARVWQ</sequence>
<comment type="caution">
    <text evidence="1">The sequence shown here is derived from an EMBL/GenBank/DDBJ whole genome shotgun (WGS) entry which is preliminary data.</text>
</comment>
<accession>A0A830HVK0</accession>
<proteinExistence type="predicted"/>
<keyword evidence="2" id="KW-1185">Reference proteome</keyword>
<evidence type="ECO:0000313" key="2">
    <source>
        <dbReference type="Proteomes" id="UP000660262"/>
    </source>
</evidence>
<organism evidence="1 2">
    <name type="scientific">Pycnococcus provasolii</name>
    <dbReference type="NCBI Taxonomy" id="41880"/>
    <lineage>
        <taxon>Eukaryota</taxon>
        <taxon>Viridiplantae</taxon>
        <taxon>Chlorophyta</taxon>
        <taxon>Pseudoscourfieldiophyceae</taxon>
        <taxon>Pseudoscourfieldiales</taxon>
        <taxon>Pycnococcaceae</taxon>
        <taxon>Pycnococcus</taxon>
    </lineage>
</organism>
<dbReference type="AlphaFoldDB" id="A0A830HVK0"/>
<protein>
    <submittedName>
        <fullName evidence="1">Uncharacterized protein</fullName>
    </submittedName>
</protein>
<reference evidence="1" key="1">
    <citation type="submission" date="2020-10" db="EMBL/GenBank/DDBJ databases">
        <title>Unveiling of a novel bifunctional photoreceptor, Dualchrome1, isolated from a cosmopolitan green alga.</title>
        <authorList>
            <person name="Suzuki S."/>
            <person name="Kawachi M."/>
        </authorList>
    </citation>
    <scope>NUCLEOTIDE SEQUENCE</scope>
    <source>
        <strain evidence="1">NIES 2893</strain>
    </source>
</reference>
<dbReference type="OrthoDB" id="420191at2759"/>